<protein>
    <recommendedName>
        <fullName evidence="7">Flagellar protein</fullName>
    </recommendedName>
</protein>
<reference evidence="8 9" key="1">
    <citation type="submission" date="2018-01" db="EMBL/GenBank/DDBJ databases">
        <authorList>
            <person name="Fu G.-Y."/>
        </authorList>
    </citation>
    <scope>NUCLEOTIDE SEQUENCE [LARGE SCALE GENOMIC DNA]</scope>
    <source>
        <strain evidence="8 9">SY39</strain>
    </source>
</reference>
<dbReference type="InterPro" id="IPR052205">
    <property type="entry name" value="FliO/MopB"/>
</dbReference>
<evidence type="ECO:0000313" key="9">
    <source>
        <dbReference type="Proteomes" id="UP000242205"/>
    </source>
</evidence>
<name>A0A2I6SB09_9RHOO</name>
<keyword evidence="9" id="KW-1185">Reference proteome</keyword>
<evidence type="ECO:0000256" key="6">
    <source>
        <dbReference type="ARBA" id="ARBA00037937"/>
    </source>
</evidence>
<dbReference type="NCBIfam" id="TIGR03500">
    <property type="entry name" value="FliO_TIGR"/>
    <property type="match status" value="1"/>
</dbReference>
<accession>A0A2I6SB09</accession>
<dbReference type="GO" id="GO:0005886">
    <property type="term" value="C:plasma membrane"/>
    <property type="evidence" value="ECO:0007669"/>
    <property type="project" value="UniProtKB-SubCell"/>
</dbReference>
<dbReference type="Proteomes" id="UP000242205">
    <property type="component" value="Chromosome"/>
</dbReference>
<evidence type="ECO:0000256" key="7">
    <source>
        <dbReference type="RuleBase" id="RU362064"/>
    </source>
</evidence>
<evidence type="ECO:0000256" key="4">
    <source>
        <dbReference type="ARBA" id="ARBA00023136"/>
    </source>
</evidence>
<evidence type="ECO:0000256" key="1">
    <source>
        <dbReference type="ARBA" id="ARBA00022475"/>
    </source>
</evidence>
<gene>
    <name evidence="8" type="primary">fliO</name>
    <name evidence="8" type="ORF">C0099_11735</name>
</gene>
<keyword evidence="8" id="KW-0969">Cilium</keyword>
<evidence type="ECO:0000256" key="3">
    <source>
        <dbReference type="ARBA" id="ARBA00022989"/>
    </source>
</evidence>
<comment type="similarity">
    <text evidence="6 7">Belongs to the FliO/MopB family.</text>
</comment>
<organism evidence="8 9">
    <name type="scientific">Pseudazoarcus pumilus</name>
    <dbReference type="NCBI Taxonomy" id="2067960"/>
    <lineage>
        <taxon>Bacteria</taxon>
        <taxon>Pseudomonadati</taxon>
        <taxon>Pseudomonadota</taxon>
        <taxon>Betaproteobacteria</taxon>
        <taxon>Rhodocyclales</taxon>
        <taxon>Zoogloeaceae</taxon>
        <taxon>Pseudazoarcus</taxon>
    </lineage>
</organism>
<keyword evidence="2" id="KW-0812">Transmembrane</keyword>
<keyword evidence="8" id="KW-0282">Flagellum</keyword>
<evidence type="ECO:0000256" key="5">
    <source>
        <dbReference type="ARBA" id="ARBA00023143"/>
    </source>
</evidence>
<keyword evidence="3" id="KW-1133">Transmembrane helix</keyword>
<evidence type="ECO:0000313" key="8">
    <source>
        <dbReference type="EMBL" id="AUN96451.1"/>
    </source>
</evidence>
<keyword evidence="1 7" id="KW-1003">Cell membrane</keyword>
<proteinExistence type="inferred from homology"/>
<evidence type="ECO:0000256" key="2">
    <source>
        <dbReference type="ARBA" id="ARBA00022692"/>
    </source>
</evidence>
<dbReference type="EMBL" id="CP025682">
    <property type="protein sequence ID" value="AUN96451.1"/>
    <property type="molecule type" value="Genomic_DNA"/>
</dbReference>
<keyword evidence="8" id="KW-0966">Cell projection</keyword>
<dbReference type="KEGG" id="atw:C0099_11735"/>
<keyword evidence="5 7" id="KW-0975">Bacterial flagellum</keyword>
<dbReference type="OrthoDB" id="9182371at2"/>
<dbReference type="InterPro" id="IPR022781">
    <property type="entry name" value="Flagellar_biosynth_FliO"/>
</dbReference>
<comment type="subcellular location">
    <subcellularLocation>
        <location evidence="7">Cell membrane</location>
    </subcellularLocation>
    <subcellularLocation>
        <location evidence="7">Bacterial flagellum basal body</location>
    </subcellularLocation>
</comment>
<dbReference type="AlphaFoldDB" id="A0A2I6SB09"/>
<dbReference type="GO" id="GO:0044781">
    <property type="term" value="P:bacterial-type flagellum organization"/>
    <property type="evidence" value="ECO:0007669"/>
    <property type="project" value="UniProtKB-UniRule"/>
</dbReference>
<dbReference type="GO" id="GO:0009425">
    <property type="term" value="C:bacterial-type flagellum basal body"/>
    <property type="evidence" value="ECO:0007669"/>
    <property type="project" value="UniProtKB-SubCell"/>
</dbReference>
<keyword evidence="4" id="KW-0472">Membrane</keyword>
<dbReference type="Pfam" id="PF04347">
    <property type="entry name" value="FliO"/>
    <property type="match status" value="1"/>
</dbReference>
<dbReference type="PANTHER" id="PTHR38766">
    <property type="entry name" value="FLAGELLAR PROTEIN FLIO"/>
    <property type="match status" value="1"/>
</dbReference>
<sequence length="106" mass="11110">MVGGLAVVVALLLGSLWLIKRLSGPRGAATGLKVLGAAPVGPRERVVLVELADQILVLGVTQGSVNTLHTLPAEEFRRHAPDAPTNGGGDFQNWLAKALERRNRGG</sequence>
<dbReference type="PANTHER" id="PTHR38766:SF1">
    <property type="entry name" value="FLAGELLAR PROTEIN FLIO"/>
    <property type="match status" value="1"/>
</dbReference>